<evidence type="ECO:0000259" key="5">
    <source>
        <dbReference type="SMART" id="SM01403"/>
    </source>
</evidence>
<dbReference type="SUPFAM" id="SSF54999">
    <property type="entry name" value="Ribosomal protein S10"/>
    <property type="match status" value="1"/>
</dbReference>
<evidence type="ECO:0000313" key="7">
    <source>
        <dbReference type="Proteomes" id="UP000185608"/>
    </source>
</evidence>
<sequence>MTTVLHLTLKSGDRETLDSVVETIKRTVRRKGTELKGPHSDAPTEYRVPLYKQLDGDSTARYDDWQYTVYQRRFELRGRDEVGRQVLEWDYPESVRVEATVDRT</sequence>
<dbReference type="Pfam" id="PF00338">
    <property type="entry name" value="Ribosomal_S10"/>
    <property type="match status" value="1"/>
</dbReference>
<dbReference type="GO" id="GO:1990904">
    <property type="term" value="C:ribonucleoprotein complex"/>
    <property type="evidence" value="ECO:0007669"/>
    <property type="project" value="UniProtKB-KW"/>
</dbReference>
<dbReference type="InterPro" id="IPR036838">
    <property type="entry name" value="Ribosomal_uS10_dom_sf"/>
</dbReference>
<comment type="subunit">
    <text evidence="4">Part of the 30S ribosomal subunit.</text>
</comment>
<evidence type="ECO:0000256" key="2">
    <source>
        <dbReference type="ARBA" id="ARBA00022980"/>
    </source>
</evidence>
<dbReference type="AlphaFoldDB" id="A0A1D8S569"/>
<evidence type="ECO:0000256" key="3">
    <source>
        <dbReference type="ARBA" id="ARBA00023274"/>
    </source>
</evidence>
<dbReference type="InterPro" id="IPR027486">
    <property type="entry name" value="Ribosomal_uS10_dom"/>
</dbReference>
<dbReference type="RefSeq" id="WP_070365179.1">
    <property type="nucleotide sequence ID" value="NZ_CP016070.1"/>
</dbReference>
<dbReference type="GO" id="GO:0003735">
    <property type="term" value="F:structural constituent of ribosome"/>
    <property type="evidence" value="ECO:0007669"/>
    <property type="project" value="InterPro"/>
</dbReference>
<dbReference type="KEGG" id="halh:HTSR_1316"/>
<name>A0A1D8S569_9EURY</name>
<accession>A0A1D8S569</accession>
<keyword evidence="2 4" id="KW-0689">Ribosomal protein</keyword>
<evidence type="ECO:0000313" key="6">
    <source>
        <dbReference type="EMBL" id="AOW80493.1"/>
    </source>
</evidence>
<dbReference type="GO" id="GO:0000049">
    <property type="term" value="F:tRNA binding"/>
    <property type="evidence" value="ECO:0007669"/>
    <property type="project" value="UniProtKB-UniRule"/>
</dbReference>
<dbReference type="EMBL" id="CP016070">
    <property type="protein sequence ID" value="AOW80493.1"/>
    <property type="molecule type" value="Genomic_DNA"/>
</dbReference>
<comment type="function">
    <text evidence="4">Involved in the binding of tRNA to the ribosomes.</text>
</comment>
<proteinExistence type="inferred from homology"/>
<dbReference type="GO" id="GO:0005840">
    <property type="term" value="C:ribosome"/>
    <property type="evidence" value="ECO:0007669"/>
    <property type="project" value="UniProtKB-KW"/>
</dbReference>
<dbReference type="Proteomes" id="UP000185608">
    <property type="component" value="Chromosome"/>
</dbReference>
<gene>
    <name evidence="6" type="primary">rps10b</name>
    <name evidence="4" type="synonym">rps10</name>
    <name evidence="6" type="ORF">HTSR_1316</name>
</gene>
<dbReference type="InterPro" id="IPR001848">
    <property type="entry name" value="Ribosomal_uS10"/>
</dbReference>
<evidence type="ECO:0000256" key="1">
    <source>
        <dbReference type="ARBA" id="ARBA00007102"/>
    </source>
</evidence>
<dbReference type="GO" id="GO:0006412">
    <property type="term" value="P:translation"/>
    <property type="evidence" value="ECO:0007669"/>
    <property type="project" value="UniProtKB-UniRule"/>
</dbReference>
<dbReference type="GeneID" id="29829309"/>
<keyword evidence="3 4" id="KW-0687">Ribonucleoprotein</keyword>
<evidence type="ECO:0000256" key="4">
    <source>
        <dbReference type="HAMAP-Rule" id="MF_00508"/>
    </source>
</evidence>
<reference evidence="6 7" key="1">
    <citation type="submission" date="2016-06" db="EMBL/GenBank/DDBJ databases">
        <title>Discovery of anaerobic lithoheterotrophic haloarchaeon capable of sulfur respiration by hydrogen and formate.</title>
        <authorList>
            <person name="Sorokin D.Y."/>
            <person name="Kublanov I.V."/>
            <person name="Roman P."/>
            <person name="Sinninghe Damste J.S."/>
            <person name="Golyshin P.N."/>
            <person name="Rojo D."/>
            <person name="Ciordia S."/>
            <person name="Mena Md.C."/>
            <person name="Ferrer M."/>
            <person name="Smedile F."/>
            <person name="Messina E."/>
            <person name="La Cono V."/>
            <person name="Yakimov M.M."/>
        </authorList>
    </citation>
    <scope>NUCLEOTIDE SEQUENCE [LARGE SCALE GENOMIC DNA]</scope>
    <source>
        <strain evidence="6 7">HTSR1</strain>
    </source>
</reference>
<feature type="domain" description="Small ribosomal subunit protein uS10" evidence="5">
    <location>
        <begin position="6"/>
        <end position="100"/>
    </location>
</feature>
<organism evidence="6 7">
    <name type="scientific">Halodesulfurarchaeum formicicum</name>
    <dbReference type="NCBI Taxonomy" id="1873524"/>
    <lineage>
        <taxon>Archaea</taxon>
        <taxon>Methanobacteriati</taxon>
        <taxon>Methanobacteriota</taxon>
        <taxon>Stenosarchaea group</taxon>
        <taxon>Halobacteria</taxon>
        <taxon>Halobacteriales</taxon>
        <taxon>Halobacteriaceae</taxon>
        <taxon>Halodesulfurarchaeum</taxon>
    </lineage>
</organism>
<dbReference type="SMART" id="SM01403">
    <property type="entry name" value="Ribosomal_S10"/>
    <property type="match status" value="1"/>
</dbReference>
<dbReference type="Gene3D" id="3.30.70.600">
    <property type="entry name" value="Ribosomal protein S10 domain"/>
    <property type="match status" value="1"/>
</dbReference>
<dbReference type="STRING" id="1873524.HSR6_1389"/>
<dbReference type="HAMAP" id="MF_00508">
    <property type="entry name" value="Ribosomal_uS10"/>
    <property type="match status" value="1"/>
</dbReference>
<comment type="similarity">
    <text evidence="1 4">Belongs to the universal ribosomal protein uS10 family.</text>
</comment>
<protein>
    <recommendedName>
        <fullName evidence="4">Small ribosomal subunit protein uS10</fullName>
    </recommendedName>
</protein>